<dbReference type="SUPFAM" id="SSF51445">
    <property type="entry name" value="(Trans)glycosidases"/>
    <property type="match status" value="1"/>
</dbReference>
<dbReference type="InterPro" id="IPR037524">
    <property type="entry name" value="PA14/GLEYA"/>
</dbReference>
<reference evidence="5 6" key="1">
    <citation type="submission" date="2020-08" db="EMBL/GenBank/DDBJ databases">
        <title>Genomic Encyclopedia of Type Strains, Phase IV (KMG-IV): sequencing the most valuable type-strain genomes for metagenomic binning, comparative biology and taxonomic classification.</title>
        <authorList>
            <person name="Goeker M."/>
        </authorList>
    </citation>
    <scope>NUCLEOTIDE SEQUENCE [LARGE SCALE GENOMIC DNA]</scope>
    <source>
        <strain evidence="5 6">DSM 103733</strain>
    </source>
</reference>
<dbReference type="PANTHER" id="PTHR42715">
    <property type="entry name" value="BETA-GLUCOSIDASE"/>
    <property type="match status" value="1"/>
</dbReference>
<accession>A0A841JWE6</accession>
<dbReference type="Gene3D" id="3.20.20.300">
    <property type="entry name" value="Glycoside hydrolase, family 3, N-terminal domain"/>
    <property type="match status" value="1"/>
</dbReference>
<dbReference type="InterPro" id="IPR026891">
    <property type="entry name" value="Fn3-like"/>
</dbReference>
<dbReference type="Proteomes" id="UP000538666">
    <property type="component" value="Unassembled WGS sequence"/>
</dbReference>
<dbReference type="Pfam" id="PF01915">
    <property type="entry name" value="Glyco_hydro_3_C"/>
    <property type="match status" value="1"/>
</dbReference>
<dbReference type="AlphaFoldDB" id="A0A841JWE6"/>
<dbReference type="Gene3D" id="2.60.40.10">
    <property type="entry name" value="Immunoglobulins"/>
    <property type="match status" value="1"/>
</dbReference>
<dbReference type="RefSeq" id="WP_050059657.1">
    <property type="nucleotide sequence ID" value="NZ_JACHEK010000005.1"/>
</dbReference>
<dbReference type="InterPro" id="IPR036962">
    <property type="entry name" value="Glyco_hydro_3_N_sf"/>
</dbReference>
<proteinExistence type="inferred from homology"/>
<keyword evidence="2 5" id="KW-0378">Hydrolase</keyword>
<name>A0A841JWE6_9BACT</name>
<dbReference type="InterPro" id="IPR050288">
    <property type="entry name" value="Cellulose_deg_GH3"/>
</dbReference>
<dbReference type="PROSITE" id="PS51820">
    <property type="entry name" value="PA14"/>
    <property type="match status" value="1"/>
</dbReference>
<gene>
    <name evidence="5" type="ORF">HNQ77_002733</name>
</gene>
<dbReference type="SUPFAM" id="SSF52279">
    <property type="entry name" value="Beta-D-glucan exohydrolase, C-terminal domain"/>
    <property type="match status" value="1"/>
</dbReference>
<evidence type="ECO:0000313" key="5">
    <source>
        <dbReference type="EMBL" id="MBB6144777.1"/>
    </source>
</evidence>
<dbReference type="InterPro" id="IPR013783">
    <property type="entry name" value="Ig-like_fold"/>
</dbReference>
<evidence type="ECO:0000313" key="6">
    <source>
        <dbReference type="Proteomes" id="UP000538666"/>
    </source>
</evidence>
<evidence type="ECO:0000256" key="3">
    <source>
        <dbReference type="SAM" id="SignalP"/>
    </source>
</evidence>
<dbReference type="EMBL" id="JACHEK010000005">
    <property type="protein sequence ID" value="MBB6144777.1"/>
    <property type="molecule type" value="Genomic_DNA"/>
</dbReference>
<dbReference type="GO" id="GO:0008422">
    <property type="term" value="F:beta-glucosidase activity"/>
    <property type="evidence" value="ECO:0007669"/>
    <property type="project" value="UniProtKB-EC"/>
</dbReference>
<comment type="similarity">
    <text evidence="1">Belongs to the glycosyl hydrolase 3 family.</text>
</comment>
<dbReference type="Pfam" id="PF00933">
    <property type="entry name" value="Glyco_hydro_3"/>
    <property type="match status" value="1"/>
</dbReference>
<evidence type="ECO:0000256" key="1">
    <source>
        <dbReference type="ARBA" id="ARBA00005336"/>
    </source>
</evidence>
<sequence>MRNQTLQRAVVVSTLIFSFLIVPASRAQAPVEDNSAIDQQAESMLKKLTLQQKLELIGGEDSMFIRAEPDAGFPRLKMSDGPDGIRTWGPDTAHAGGVALAASWDPELARRMGVAIAQDARARGVHFLLGPGVNIYRGPMNGRNFEYFGEDPFLSAHTAVPYIEGVQSQGVIATVKHFAANNEEYDRHNVSSDVDERTLREIYLPAFEAAVKDAHVGSVMNSYNLLNGVHATQNIHLNNEILKKEWAFDSILMSDWDATYSAVGAANGGLDLEMPSGKFMNPKNLTAAVKSSEVSEATIDDKVRRIFRTAIRFHFLERDQTDLGIPAYTQSGKQVALDEARESITLLKNEGDVLPLDTGRVKTLAVIGPDAWPAVSGAGGSSAVTAFAPVSIMTGLSNYLGERVKVLYVRGLPSTEDIFNDTKFVEPAGEPAPQRRRDSHAVKVETFNSENFGGAATLTYAGRIANFKSEEWTPSAKEHKSIRYTAEYMPNKTGSYLVLAGAGGSDAYTVTIDGKKVIEQLKREGQAPQFAEVNLTKGKPAKFQVDYLPDAAYPRLGVGIKAADELVSPEAAKVAAMADAAVVSVGFDPQTESEGFDRTYSLPWGQDQLIQAVNAANKKTIVTLTAGGGVDTHRWLGNTPVLLHNWYPGQEGGTALAEILFGERSPEGHLPMSLEKSWEENPVHDNYYAPPVPAGETPHVKYAEGVFVGYRYYTSMNKEPLFPFGFGLSYTTFAFSGLKVSPETASADGPITVSFEVENTGHRAGADVAQVYVGDPSAKIKRPVKELKGYQKVRLEPGKKERVSVTLDRRSLAYWDVDSNGWKVDPGQFTLFVGDSSANTPLTKDFTVK</sequence>
<dbReference type="InterPro" id="IPR002772">
    <property type="entry name" value="Glyco_hydro_3_C"/>
</dbReference>
<dbReference type="GO" id="GO:0005975">
    <property type="term" value="P:carbohydrate metabolic process"/>
    <property type="evidence" value="ECO:0007669"/>
    <property type="project" value="InterPro"/>
</dbReference>
<dbReference type="Pfam" id="PF14310">
    <property type="entry name" value="Fn3-like"/>
    <property type="match status" value="1"/>
</dbReference>
<evidence type="ECO:0000256" key="2">
    <source>
        <dbReference type="ARBA" id="ARBA00022801"/>
    </source>
</evidence>
<dbReference type="Gene3D" id="3.40.50.1700">
    <property type="entry name" value="Glycoside hydrolase family 3 C-terminal domain"/>
    <property type="match status" value="1"/>
</dbReference>
<keyword evidence="6" id="KW-1185">Reference proteome</keyword>
<feature type="domain" description="PA14" evidence="4">
    <location>
        <begin position="437"/>
        <end position="576"/>
    </location>
</feature>
<feature type="signal peptide" evidence="3">
    <location>
        <begin position="1"/>
        <end position="29"/>
    </location>
</feature>
<comment type="caution">
    <text evidence="5">The sequence shown here is derived from an EMBL/GenBank/DDBJ whole genome shotgun (WGS) entry which is preliminary data.</text>
</comment>
<dbReference type="Gene3D" id="2.60.120.260">
    <property type="entry name" value="Galactose-binding domain-like"/>
    <property type="match status" value="1"/>
</dbReference>
<dbReference type="EC" id="3.2.1.21" evidence="5"/>
<dbReference type="PANTHER" id="PTHR42715:SF10">
    <property type="entry name" value="BETA-GLUCOSIDASE"/>
    <property type="match status" value="1"/>
</dbReference>
<dbReference type="InterPro" id="IPR001764">
    <property type="entry name" value="Glyco_hydro_3_N"/>
</dbReference>
<dbReference type="InterPro" id="IPR036881">
    <property type="entry name" value="Glyco_hydro_3_C_sf"/>
</dbReference>
<feature type="chain" id="PRO_5032353065" evidence="3">
    <location>
        <begin position="30"/>
        <end position="849"/>
    </location>
</feature>
<dbReference type="PRINTS" id="PR00133">
    <property type="entry name" value="GLHYDRLASE3"/>
</dbReference>
<dbReference type="InterPro" id="IPR017853">
    <property type="entry name" value="GH"/>
</dbReference>
<organism evidence="5 6">
    <name type="scientific">Silvibacterium bohemicum</name>
    <dbReference type="NCBI Taxonomy" id="1577686"/>
    <lineage>
        <taxon>Bacteria</taxon>
        <taxon>Pseudomonadati</taxon>
        <taxon>Acidobacteriota</taxon>
        <taxon>Terriglobia</taxon>
        <taxon>Terriglobales</taxon>
        <taxon>Acidobacteriaceae</taxon>
        <taxon>Silvibacterium</taxon>
    </lineage>
</organism>
<keyword evidence="3" id="KW-0732">Signal</keyword>
<protein>
    <submittedName>
        <fullName evidence="5">Beta-glucosidase</fullName>
        <ecNumber evidence="5">3.2.1.21</ecNumber>
    </submittedName>
</protein>
<dbReference type="SMART" id="SM01217">
    <property type="entry name" value="Fn3_like"/>
    <property type="match status" value="1"/>
</dbReference>
<evidence type="ECO:0000259" key="4">
    <source>
        <dbReference type="PROSITE" id="PS51820"/>
    </source>
</evidence>
<keyword evidence="5" id="KW-0326">Glycosidase</keyword>
<dbReference type="FunFam" id="2.60.40.10:FF:000495">
    <property type="entry name" value="Periplasmic beta-glucosidase"/>
    <property type="match status" value="1"/>
</dbReference>